<feature type="domain" description="RDR1/2-like RRM" evidence="4">
    <location>
        <begin position="6"/>
        <end position="90"/>
    </location>
</feature>
<evidence type="ECO:0000259" key="2">
    <source>
        <dbReference type="Pfam" id="PF05183"/>
    </source>
</evidence>
<comment type="caution">
    <text evidence="6">The sequence shown here is derived from an EMBL/GenBank/DDBJ whole genome shotgun (WGS) entry which is preliminary data.</text>
</comment>
<keyword evidence="1" id="KW-0808">Transferase</keyword>
<dbReference type="GO" id="GO:0003723">
    <property type="term" value="F:RNA binding"/>
    <property type="evidence" value="ECO:0007669"/>
    <property type="project" value="UniProtKB-KW"/>
</dbReference>
<dbReference type="EMBL" id="ASHM01037634">
    <property type="protein sequence ID" value="PNX80273.1"/>
    <property type="molecule type" value="Genomic_DNA"/>
</dbReference>
<dbReference type="InterPro" id="IPR058763">
    <property type="entry name" value="RRM_RDR1/2-like"/>
</dbReference>
<keyword evidence="1" id="KW-0548">Nucleotidyltransferase</keyword>
<dbReference type="STRING" id="57577.A0A2K3LP42"/>
<feature type="domain" description="RDR1/2-like PH-like" evidence="3">
    <location>
        <begin position="109"/>
        <end position="259"/>
    </location>
</feature>
<feature type="domain" description="RDRP helical" evidence="5">
    <location>
        <begin position="276"/>
        <end position="352"/>
    </location>
</feature>
<dbReference type="GO" id="GO:0003968">
    <property type="term" value="F:RNA-directed RNA polymerase activity"/>
    <property type="evidence" value="ECO:0007669"/>
    <property type="project" value="UniProtKB-KW"/>
</dbReference>
<dbReference type="Pfam" id="PF05183">
    <property type="entry name" value="RdRP"/>
    <property type="match status" value="1"/>
</dbReference>
<dbReference type="EC" id="2.7.7.48" evidence="1"/>
<comment type="function">
    <text evidence="1">Probably involved in the RNA silencing pathway and required for the generation of small interfering RNAs (siRNAs).</text>
</comment>
<dbReference type="GO" id="GO:0030422">
    <property type="term" value="P:siRNA processing"/>
    <property type="evidence" value="ECO:0007669"/>
    <property type="project" value="TreeGrafter"/>
</dbReference>
<evidence type="ECO:0000259" key="4">
    <source>
        <dbReference type="Pfam" id="PF26250"/>
    </source>
</evidence>
<dbReference type="InterPro" id="IPR007855">
    <property type="entry name" value="RDRP"/>
</dbReference>
<dbReference type="Pfam" id="PF26250">
    <property type="entry name" value="RRM_RdRP1_2"/>
    <property type="match status" value="1"/>
</dbReference>
<accession>A0A2K3LP42</accession>
<organism evidence="6 7">
    <name type="scientific">Trifolium pratense</name>
    <name type="common">Red clover</name>
    <dbReference type="NCBI Taxonomy" id="57577"/>
    <lineage>
        <taxon>Eukaryota</taxon>
        <taxon>Viridiplantae</taxon>
        <taxon>Streptophyta</taxon>
        <taxon>Embryophyta</taxon>
        <taxon>Tracheophyta</taxon>
        <taxon>Spermatophyta</taxon>
        <taxon>Magnoliopsida</taxon>
        <taxon>eudicotyledons</taxon>
        <taxon>Gunneridae</taxon>
        <taxon>Pentapetalae</taxon>
        <taxon>rosids</taxon>
        <taxon>fabids</taxon>
        <taxon>Fabales</taxon>
        <taxon>Fabaceae</taxon>
        <taxon>Papilionoideae</taxon>
        <taxon>50 kb inversion clade</taxon>
        <taxon>NPAAA clade</taxon>
        <taxon>Hologalegina</taxon>
        <taxon>IRL clade</taxon>
        <taxon>Trifolieae</taxon>
        <taxon>Trifolium</taxon>
    </lineage>
</organism>
<dbReference type="InterPro" id="IPR057590">
    <property type="entry name" value="PH_RDR1/2-like"/>
</dbReference>
<sequence length="547" mass="63647">MGKSKTIQLRGFPNDVTALDVKRLVEKYTGEGSVFATIIRECKGRDKKSFANIQFTTAEHATDMMALPSPVRHLLALRYGSYDFKVLEMERDIVPKPREVLACLDDVKLYFGCQISKERFSVLWNESDVRVEFGIGMRKWRFSMRHNDRKFKLELSYENIWKIELHQPRGETTKYLLLQLIGAPRIFEFYTPTSDDVYKDPLKNYFRDSLDDQWFRAIDFTLSSRIGHSSALCLELPSKREFPNFRENFAHYEESEGQYTFESGSPFSCNPDVVPMVAPPQGIHIPFDILFKVNSLVQHGCVSGSELDNDFYLLVDPFKINVNFIEHALEKMYYSKDFCYEPARWLKDQYDQYRVYFGENNPPRSPNISLDNGLVYIRRAQITPCKVYFCGPEINVSNRVLRRFHEHINNFLRVSFVDEELDKLYSADLSTRISERRRSEIYYRILSILRNGLDIGGKKFEFLAFSSSQLRENSLWMFARTTTGLTADSIRAWMGDFSRIRNVAKYAARLGQSFGSSTETLSVSRNEIEIIDDVMCTRGKYVFSDGI</sequence>
<reference evidence="6 7" key="2">
    <citation type="journal article" date="2017" name="Front. Plant Sci.">
        <title>Gene Classification and Mining of Molecular Markers Useful in Red Clover (Trifolium pratense) Breeding.</title>
        <authorList>
            <person name="Istvanek J."/>
            <person name="Dluhosova J."/>
            <person name="Dluhos P."/>
            <person name="Patkova L."/>
            <person name="Nedelnik J."/>
            <person name="Repkova J."/>
        </authorList>
    </citation>
    <scope>NUCLEOTIDE SEQUENCE [LARGE SCALE GENOMIC DNA]</scope>
    <source>
        <strain evidence="7">cv. Tatra</strain>
        <tissue evidence="6">Young leaves</tissue>
    </source>
</reference>
<dbReference type="Proteomes" id="UP000236291">
    <property type="component" value="Unassembled WGS sequence"/>
</dbReference>
<dbReference type="PANTHER" id="PTHR23079">
    <property type="entry name" value="RNA-DEPENDENT RNA POLYMERASE"/>
    <property type="match status" value="1"/>
</dbReference>
<name>A0A2K3LP42_TRIPR</name>
<dbReference type="Pfam" id="PF24823">
    <property type="entry name" value="PH_RDR2"/>
    <property type="match status" value="1"/>
</dbReference>
<keyword evidence="1" id="KW-0943">RNA-mediated gene silencing</keyword>
<comment type="similarity">
    <text evidence="1">Belongs to the RdRP family.</text>
</comment>
<feature type="domain" description="RDRP core" evidence="2">
    <location>
        <begin position="382"/>
        <end position="547"/>
    </location>
</feature>
<evidence type="ECO:0000313" key="6">
    <source>
        <dbReference type="EMBL" id="PNX80273.1"/>
    </source>
</evidence>
<protein>
    <recommendedName>
        <fullName evidence="1">RNA-dependent RNA polymerase</fullName>
        <ecNumber evidence="1">2.7.7.48</ecNumber>
    </recommendedName>
</protein>
<evidence type="ECO:0000259" key="3">
    <source>
        <dbReference type="Pfam" id="PF24823"/>
    </source>
</evidence>
<dbReference type="Pfam" id="PF26252">
    <property type="entry name" value="RdRP_helical"/>
    <property type="match status" value="1"/>
</dbReference>
<dbReference type="InterPro" id="IPR057596">
    <property type="entry name" value="RDRP_core"/>
</dbReference>
<gene>
    <name evidence="6" type="ORF">L195_g036270</name>
</gene>
<evidence type="ECO:0000313" key="7">
    <source>
        <dbReference type="Proteomes" id="UP000236291"/>
    </source>
</evidence>
<dbReference type="GO" id="GO:0031380">
    <property type="term" value="C:nuclear RNA-directed RNA polymerase complex"/>
    <property type="evidence" value="ECO:0007669"/>
    <property type="project" value="TreeGrafter"/>
</dbReference>
<dbReference type="PANTHER" id="PTHR23079:SF1">
    <property type="entry name" value="RNA-DEPENDENT RNA POLYMERASE 1"/>
    <property type="match status" value="1"/>
</dbReference>
<comment type="catalytic activity">
    <reaction evidence="1">
        <text>RNA(n) + a ribonucleoside 5'-triphosphate = RNA(n+1) + diphosphate</text>
        <dbReference type="Rhea" id="RHEA:21248"/>
        <dbReference type="Rhea" id="RHEA-COMP:14527"/>
        <dbReference type="Rhea" id="RHEA-COMP:17342"/>
        <dbReference type="ChEBI" id="CHEBI:33019"/>
        <dbReference type="ChEBI" id="CHEBI:61557"/>
        <dbReference type="ChEBI" id="CHEBI:140395"/>
        <dbReference type="EC" id="2.7.7.48"/>
    </reaction>
</comment>
<feature type="non-terminal residue" evidence="6">
    <location>
        <position position="547"/>
    </location>
</feature>
<dbReference type="AlphaFoldDB" id="A0A2K3LP42"/>
<reference evidence="6 7" key="1">
    <citation type="journal article" date="2014" name="Am. J. Bot.">
        <title>Genome assembly and annotation for red clover (Trifolium pratense; Fabaceae).</title>
        <authorList>
            <person name="Istvanek J."/>
            <person name="Jaros M."/>
            <person name="Krenek A."/>
            <person name="Repkova J."/>
        </authorList>
    </citation>
    <scope>NUCLEOTIDE SEQUENCE [LARGE SCALE GENOMIC DNA]</scope>
    <source>
        <strain evidence="7">cv. Tatra</strain>
        <tissue evidence="6">Young leaves</tissue>
    </source>
</reference>
<keyword evidence="1" id="KW-0694">RNA-binding</keyword>
<evidence type="ECO:0000256" key="1">
    <source>
        <dbReference type="RuleBase" id="RU363098"/>
    </source>
</evidence>
<keyword evidence="1 6" id="KW-0696">RNA-directed RNA polymerase</keyword>
<evidence type="ECO:0000259" key="5">
    <source>
        <dbReference type="Pfam" id="PF26252"/>
    </source>
</evidence>
<dbReference type="ExpressionAtlas" id="A0A2K3LP42">
    <property type="expression patterns" value="baseline"/>
</dbReference>
<proteinExistence type="inferred from homology"/>
<dbReference type="InterPro" id="IPR058751">
    <property type="entry name" value="RDRP_helical"/>
</dbReference>